<dbReference type="InterPro" id="IPR007197">
    <property type="entry name" value="rSAM"/>
</dbReference>
<dbReference type="InterPro" id="IPR023404">
    <property type="entry name" value="rSAM_horseshoe"/>
</dbReference>
<dbReference type="SFLD" id="SFLDG01123">
    <property type="entry name" value="methyltransferase_(Class_B)"/>
    <property type="match status" value="1"/>
</dbReference>
<dbReference type="PROSITE" id="PS51918">
    <property type="entry name" value="RADICAL_SAM"/>
    <property type="match status" value="1"/>
</dbReference>
<dbReference type="CDD" id="cd02068">
    <property type="entry name" value="radical_SAM_B12_BD"/>
    <property type="match status" value="1"/>
</dbReference>
<dbReference type="SFLD" id="SFLDS00029">
    <property type="entry name" value="Radical_SAM"/>
    <property type="match status" value="1"/>
</dbReference>
<dbReference type="Gene3D" id="3.40.50.280">
    <property type="entry name" value="Cobalamin-binding domain"/>
    <property type="match status" value="1"/>
</dbReference>
<dbReference type="RefSeq" id="WP_012201571.1">
    <property type="nucleotide sequence ID" value="NC_010001.1"/>
</dbReference>
<dbReference type="SFLD" id="SFLDG01082">
    <property type="entry name" value="B12-binding_domain_containing"/>
    <property type="match status" value="1"/>
</dbReference>
<dbReference type="GO" id="GO:0031419">
    <property type="term" value="F:cobalamin binding"/>
    <property type="evidence" value="ECO:0007669"/>
    <property type="project" value="InterPro"/>
</dbReference>
<dbReference type="InterPro" id="IPR058240">
    <property type="entry name" value="rSAM_sf"/>
</dbReference>
<protein>
    <submittedName>
        <fullName evidence="8">Radical SAM domain protein</fullName>
    </submittedName>
</protein>
<keyword evidence="4" id="KW-0408">Iron</keyword>
<name>A9KIR0_LACP7</name>
<dbReference type="InterPro" id="IPR006158">
    <property type="entry name" value="Cobalamin-bd"/>
</dbReference>
<dbReference type="InterPro" id="IPR006638">
    <property type="entry name" value="Elp3/MiaA/NifB-like_rSAM"/>
</dbReference>
<dbReference type="HOGENOM" id="CLU_021572_4_3_9"/>
<evidence type="ECO:0000256" key="2">
    <source>
        <dbReference type="ARBA" id="ARBA00022691"/>
    </source>
</evidence>
<keyword evidence="9" id="KW-1185">Reference proteome</keyword>
<dbReference type="SMART" id="SM00729">
    <property type="entry name" value="Elp3"/>
    <property type="match status" value="1"/>
</dbReference>
<dbReference type="Proteomes" id="UP000000370">
    <property type="component" value="Chromosome"/>
</dbReference>
<evidence type="ECO:0000256" key="3">
    <source>
        <dbReference type="ARBA" id="ARBA00022723"/>
    </source>
</evidence>
<dbReference type="Pfam" id="PF04055">
    <property type="entry name" value="Radical_SAM"/>
    <property type="match status" value="1"/>
</dbReference>
<dbReference type="AlphaFoldDB" id="A9KIR0"/>
<dbReference type="InterPro" id="IPR051198">
    <property type="entry name" value="BchE-like"/>
</dbReference>
<sequence>MNEVDIILITAPSPHPLSMLSHRVQGLPPLGLCYIATYLKQNGYKVKILDFSIRKVTLFDLDEVMQNNHPKLIGISTTTETYNCGMRIAKYIKEKNAATTVFMGGCHVTYEYEDALNSGVVDIVSRNEGEITTKELCDLYINNIGSLQEIDGISYIKDGVIVSNQDRKFIENLDSLPIPDRSFFDIKEYGIPASISTSRGCPGQCIFCAASGLSGGRYRRRSAESIIEEIKYLIDLGFHHIQFVDDTLTADLKRLHQVLDMIIEQELNITFVCESRVDIVTFELLEKLKKAGCKMIQYGVEAGSQEMLDCLKKNITMEQILRVFEWCNQLEIQTASCLIIGQPYDTHKTIQDTINIALKLQELGARIVFSISTPYPGTYMYNHTDEFGIKIVDHDFDNYTTQTAVYDSKNLTAKQIHNLFFQAYYALNKVQPPENIKKYRNMMKIRQEDYLHDFGRPSAVL</sequence>
<evidence type="ECO:0000259" key="6">
    <source>
        <dbReference type="PROSITE" id="PS51332"/>
    </source>
</evidence>
<dbReference type="EMBL" id="CP000885">
    <property type="protein sequence ID" value="ABX43923.1"/>
    <property type="molecule type" value="Genomic_DNA"/>
</dbReference>
<feature type="domain" description="B12-binding" evidence="6">
    <location>
        <begin position="15"/>
        <end position="147"/>
    </location>
</feature>
<reference evidence="9" key="1">
    <citation type="submission" date="2007-11" db="EMBL/GenBank/DDBJ databases">
        <title>Complete genome sequence of Clostridium phytofermentans ISDg.</title>
        <authorList>
            <person name="Leschine S.B."/>
            <person name="Warnick T.A."/>
            <person name="Blanchard J.L."/>
            <person name="Schnell D.J."/>
            <person name="Petit E.L."/>
            <person name="LaTouf W.G."/>
            <person name="Copeland A."/>
            <person name="Lucas S."/>
            <person name="Lapidus A."/>
            <person name="Barry K."/>
            <person name="Glavina del Rio T."/>
            <person name="Dalin E."/>
            <person name="Tice H."/>
            <person name="Pitluck S."/>
            <person name="Kiss H."/>
            <person name="Brettin T."/>
            <person name="Bruce D."/>
            <person name="Detter J.C."/>
            <person name="Han C."/>
            <person name="Kuske C."/>
            <person name="Schmutz J."/>
            <person name="Larimer F."/>
            <person name="Land M."/>
            <person name="Hauser L."/>
            <person name="Kyrpides N."/>
            <person name="Kim E.A."/>
            <person name="Richardson P."/>
        </authorList>
    </citation>
    <scope>NUCLEOTIDE SEQUENCE [LARGE SCALE GENOMIC DNA]</scope>
    <source>
        <strain evidence="9">ATCC 700394 / DSM 18823 / ISDg</strain>
    </source>
</reference>
<dbReference type="Gene3D" id="3.80.30.20">
    <property type="entry name" value="tm_1862 like domain"/>
    <property type="match status" value="1"/>
</dbReference>
<evidence type="ECO:0000313" key="8">
    <source>
        <dbReference type="EMBL" id="ABX43923.1"/>
    </source>
</evidence>
<dbReference type="SUPFAM" id="SSF52242">
    <property type="entry name" value="Cobalamin (vitamin B12)-binding domain"/>
    <property type="match status" value="1"/>
</dbReference>
<feature type="domain" description="Radical SAM core" evidence="7">
    <location>
        <begin position="187"/>
        <end position="410"/>
    </location>
</feature>
<keyword evidence="3" id="KW-0479">Metal-binding</keyword>
<dbReference type="STRING" id="357809.Cphy_3574"/>
<proteinExistence type="predicted"/>
<keyword evidence="2" id="KW-0949">S-adenosyl-L-methionine</keyword>
<gene>
    <name evidence="8" type="ordered locus">Cphy_3574</name>
</gene>
<dbReference type="InterPro" id="IPR036724">
    <property type="entry name" value="Cobalamin-bd_sf"/>
</dbReference>
<evidence type="ECO:0000313" key="9">
    <source>
        <dbReference type="Proteomes" id="UP000000370"/>
    </source>
</evidence>
<dbReference type="PANTHER" id="PTHR43409">
    <property type="entry name" value="ANAEROBIC MAGNESIUM-PROTOPORPHYRIN IX MONOMETHYL ESTER CYCLASE-RELATED"/>
    <property type="match status" value="1"/>
</dbReference>
<accession>A9KIR0</accession>
<comment type="cofactor">
    <cofactor evidence="1">
        <name>[4Fe-4S] cluster</name>
        <dbReference type="ChEBI" id="CHEBI:49883"/>
    </cofactor>
</comment>
<evidence type="ECO:0000256" key="4">
    <source>
        <dbReference type="ARBA" id="ARBA00023004"/>
    </source>
</evidence>
<evidence type="ECO:0000259" key="7">
    <source>
        <dbReference type="PROSITE" id="PS51918"/>
    </source>
</evidence>
<organism evidence="8 9">
    <name type="scientific">Lachnoclostridium phytofermentans (strain ATCC 700394 / DSM 18823 / ISDg)</name>
    <name type="common">Clostridium phytofermentans</name>
    <dbReference type="NCBI Taxonomy" id="357809"/>
    <lineage>
        <taxon>Bacteria</taxon>
        <taxon>Bacillati</taxon>
        <taxon>Bacillota</taxon>
        <taxon>Clostridia</taxon>
        <taxon>Lachnospirales</taxon>
        <taxon>Lachnospiraceae</taxon>
    </lineage>
</organism>
<dbReference type="eggNOG" id="COG1032">
    <property type="taxonomic scope" value="Bacteria"/>
</dbReference>
<keyword evidence="5" id="KW-0411">Iron-sulfur</keyword>
<dbReference type="InterPro" id="IPR034466">
    <property type="entry name" value="Methyltransferase_Class_B"/>
</dbReference>
<evidence type="ECO:0000256" key="1">
    <source>
        <dbReference type="ARBA" id="ARBA00001966"/>
    </source>
</evidence>
<dbReference type="KEGG" id="cpy:Cphy_3574"/>
<dbReference type="PANTHER" id="PTHR43409:SF16">
    <property type="entry name" value="SLR0320 PROTEIN"/>
    <property type="match status" value="1"/>
</dbReference>
<dbReference type="GO" id="GO:0046872">
    <property type="term" value="F:metal ion binding"/>
    <property type="evidence" value="ECO:0007669"/>
    <property type="project" value="UniProtKB-KW"/>
</dbReference>
<dbReference type="GO" id="GO:0005829">
    <property type="term" value="C:cytosol"/>
    <property type="evidence" value="ECO:0007669"/>
    <property type="project" value="TreeGrafter"/>
</dbReference>
<dbReference type="SUPFAM" id="SSF102114">
    <property type="entry name" value="Radical SAM enzymes"/>
    <property type="match status" value="1"/>
</dbReference>
<dbReference type="Pfam" id="PF02310">
    <property type="entry name" value="B12-binding"/>
    <property type="match status" value="1"/>
</dbReference>
<dbReference type="CDD" id="cd01335">
    <property type="entry name" value="Radical_SAM"/>
    <property type="match status" value="1"/>
</dbReference>
<evidence type="ECO:0000256" key="5">
    <source>
        <dbReference type="ARBA" id="ARBA00023014"/>
    </source>
</evidence>
<dbReference type="GO" id="GO:0003824">
    <property type="term" value="F:catalytic activity"/>
    <property type="evidence" value="ECO:0007669"/>
    <property type="project" value="InterPro"/>
</dbReference>
<dbReference type="PROSITE" id="PS51332">
    <property type="entry name" value="B12_BINDING"/>
    <property type="match status" value="1"/>
</dbReference>
<dbReference type="GO" id="GO:0051539">
    <property type="term" value="F:4 iron, 4 sulfur cluster binding"/>
    <property type="evidence" value="ECO:0007669"/>
    <property type="project" value="UniProtKB-KW"/>
</dbReference>